<dbReference type="Gene3D" id="3.30.200.20">
    <property type="entry name" value="Phosphorylase Kinase, domain 1"/>
    <property type="match status" value="1"/>
</dbReference>
<keyword evidence="7 16" id="KW-0547">Nucleotide-binding</keyword>
<feature type="domain" description="Fibronectin type-III" evidence="19">
    <location>
        <begin position="86"/>
        <end position="187"/>
    </location>
</feature>
<evidence type="ECO:0000259" key="18">
    <source>
        <dbReference type="PROSITE" id="PS50011"/>
    </source>
</evidence>
<dbReference type="PANTHER" id="PTHR24416">
    <property type="entry name" value="TYROSINE-PROTEIN KINASE RECEPTOR"/>
    <property type="match status" value="1"/>
</dbReference>
<dbReference type="PROSITE" id="PS50011">
    <property type="entry name" value="PROTEIN_KINASE_DOM"/>
    <property type="match status" value="1"/>
</dbReference>
<dbReference type="InterPro" id="IPR036116">
    <property type="entry name" value="FN3_sf"/>
</dbReference>
<evidence type="ECO:0000256" key="1">
    <source>
        <dbReference type="ARBA" id="ARBA00004479"/>
    </source>
</evidence>
<evidence type="ECO:0000256" key="16">
    <source>
        <dbReference type="PROSITE-ProRule" id="PRU10141"/>
    </source>
</evidence>
<evidence type="ECO:0000256" key="12">
    <source>
        <dbReference type="ARBA" id="ARBA00023137"/>
    </source>
</evidence>
<keyword evidence="13" id="KW-0675">Receptor</keyword>
<feature type="domain" description="Protein kinase" evidence="18">
    <location>
        <begin position="259"/>
        <end position="561"/>
    </location>
</feature>
<evidence type="ECO:0000256" key="10">
    <source>
        <dbReference type="ARBA" id="ARBA00022989"/>
    </source>
</evidence>
<feature type="region of interest" description="Disordered" evidence="17">
    <location>
        <begin position="17"/>
        <end position="39"/>
    </location>
</feature>
<dbReference type="PROSITE" id="PS50853">
    <property type="entry name" value="FN3"/>
    <property type="match status" value="1"/>
</dbReference>
<dbReference type="EC" id="2.7.10.1" evidence="2"/>
<protein>
    <recommendedName>
        <fullName evidence="2">receptor protein-tyrosine kinase</fullName>
        <ecNumber evidence="2">2.7.10.1</ecNumber>
    </recommendedName>
</protein>
<dbReference type="InterPro" id="IPR001245">
    <property type="entry name" value="Ser-Thr/Tyr_kinase_cat_dom"/>
</dbReference>
<gene>
    <name evidence="20" type="ORF">GOODEAATRI_016451</name>
</gene>
<dbReference type="Gene3D" id="1.10.510.10">
    <property type="entry name" value="Transferase(Phosphotransferase) domain 1"/>
    <property type="match status" value="2"/>
</dbReference>
<dbReference type="SMART" id="SM00060">
    <property type="entry name" value="FN3"/>
    <property type="match status" value="1"/>
</dbReference>
<evidence type="ECO:0000256" key="6">
    <source>
        <dbReference type="ARBA" id="ARBA00022737"/>
    </source>
</evidence>
<dbReference type="InterPro" id="IPR002011">
    <property type="entry name" value="Tyr_kinase_rcpt_2_CS"/>
</dbReference>
<dbReference type="InterPro" id="IPR050122">
    <property type="entry name" value="RTK"/>
</dbReference>
<keyword evidence="21" id="KW-1185">Reference proteome</keyword>
<sequence length="645" mass="73009">PYKNVTEFDGQDACGSNSWVIADVDPPSRPTEGKKGEEPGFFIRAKPWTQYAIMVRTQLSASDEHQVHGAKSDIIYVRTNASSPSEPLDPISSSNSSSQIILKWKPPTNPNGNITHYRVICHKQPEDSDLYKFDYCLQGMKLPSRTPTHLDSEDEQKWNQTEEPNSGGRCCTCPKTKLELEKQQKEIAYRKTFEDYLHNVVVVNVFGKESAVISGLHHFTSYKIEIIACNHLTDTKRCSMATYPHSTCVSRLTYQKMGGTKLTLVQPGNYSVIVRATSLAGNGSFTETTYFFMPSHEWEVPREKITLLRELGQGSFGMVYEGIAQDIVKGEPETRVAVKTVNESATLRERIEFLNEASVMKAFSCHHVMAAEIADGMGYLNAKKFVHRDLAARNCMVAEDFTVKIGGRFLFDFPCFFNTVSPMCVSGWSCMLTCHCSHRLADFGMTRDIYETDYYRKGGKGLLPVRWMAPESLKDGVFTAHSDCWSFGVVLWEISTLAEQPYQGLSNEQVLKFVMDGGFLDRPDNCPERILMQMCWQYNPKVRPTFLEIIDMLRDDLHPTFQEVSFFYSEENKVPETEDFDLDLDNMESIPLDPSSYSQREESLSRDSGPSVALRGNYEEHVPYTHMNGGKKNGRILSLPRSSPS</sequence>
<evidence type="ECO:0000256" key="2">
    <source>
        <dbReference type="ARBA" id="ARBA00011902"/>
    </source>
</evidence>
<evidence type="ECO:0000313" key="21">
    <source>
        <dbReference type="Proteomes" id="UP001476798"/>
    </source>
</evidence>
<dbReference type="InterPro" id="IPR017441">
    <property type="entry name" value="Protein_kinase_ATP_BS"/>
</dbReference>
<evidence type="ECO:0000256" key="15">
    <source>
        <dbReference type="ARBA" id="ARBA00051243"/>
    </source>
</evidence>
<dbReference type="PROSITE" id="PS00107">
    <property type="entry name" value="PROTEIN_KINASE_ATP"/>
    <property type="match status" value="1"/>
</dbReference>
<keyword evidence="8" id="KW-0418">Kinase</keyword>
<keyword evidence="9 16" id="KW-0067">ATP-binding</keyword>
<evidence type="ECO:0000256" key="4">
    <source>
        <dbReference type="ARBA" id="ARBA00022679"/>
    </source>
</evidence>
<organism evidence="20 21">
    <name type="scientific">Goodea atripinnis</name>
    <dbReference type="NCBI Taxonomy" id="208336"/>
    <lineage>
        <taxon>Eukaryota</taxon>
        <taxon>Metazoa</taxon>
        <taxon>Chordata</taxon>
        <taxon>Craniata</taxon>
        <taxon>Vertebrata</taxon>
        <taxon>Euteleostomi</taxon>
        <taxon>Actinopterygii</taxon>
        <taxon>Neopterygii</taxon>
        <taxon>Teleostei</taxon>
        <taxon>Neoteleostei</taxon>
        <taxon>Acanthomorphata</taxon>
        <taxon>Ovalentaria</taxon>
        <taxon>Atherinomorphae</taxon>
        <taxon>Cyprinodontiformes</taxon>
        <taxon>Goodeidae</taxon>
        <taxon>Goodea</taxon>
    </lineage>
</organism>
<dbReference type="Pfam" id="PF07714">
    <property type="entry name" value="PK_Tyr_Ser-Thr"/>
    <property type="match status" value="2"/>
</dbReference>
<keyword evidence="11" id="KW-0472">Membrane</keyword>
<keyword evidence="4" id="KW-0808">Transferase</keyword>
<dbReference type="InterPro" id="IPR013783">
    <property type="entry name" value="Ig-like_fold"/>
</dbReference>
<dbReference type="SMART" id="SM00219">
    <property type="entry name" value="TyrKc"/>
    <property type="match status" value="1"/>
</dbReference>
<evidence type="ECO:0000256" key="8">
    <source>
        <dbReference type="ARBA" id="ARBA00022777"/>
    </source>
</evidence>
<dbReference type="InterPro" id="IPR011009">
    <property type="entry name" value="Kinase-like_dom_sf"/>
</dbReference>
<dbReference type="InterPro" id="IPR020635">
    <property type="entry name" value="Tyr_kinase_cat_dom"/>
</dbReference>
<accession>A0ABV0N1X7</accession>
<evidence type="ECO:0000256" key="14">
    <source>
        <dbReference type="ARBA" id="ARBA00023180"/>
    </source>
</evidence>
<proteinExistence type="predicted"/>
<keyword evidence="5" id="KW-0812">Transmembrane</keyword>
<dbReference type="InterPro" id="IPR000719">
    <property type="entry name" value="Prot_kinase_dom"/>
</dbReference>
<evidence type="ECO:0000256" key="7">
    <source>
        <dbReference type="ARBA" id="ARBA00022741"/>
    </source>
</evidence>
<feature type="region of interest" description="Disordered" evidence="17">
    <location>
        <begin position="591"/>
        <end position="645"/>
    </location>
</feature>
<evidence type="ECO:0000256" key="9">
    <source>
        <dbReference type="ARBA" id="ARBA00022840"/>
    </source>
</evidence>
<dbReference type="PROSITE" id="PS00239">
    <property type="entry name" value="RECEPTOR_TYR_KIN_II"/>
    <property type="match status" value="1"/>
</dbReference>
<evidence type="ECO:0000256" key="11">
    <source>
        <dbReference type="ARBA" id="ARBA00023136"/>
    </source>
</evidence>
<dbReference type="InterPro" id="IPR003961">
    <property type="entry name" value="FN3_dom"/>
</dbReference>
<evidence type="ECO:0000256" key="17">
    <source>
        <dbReference type="SAM" id="MobiDB-lite"/>
    </source>
</evidence>
<evidence type="ECO:0000313" key="20">
    <source>
        <dbReference type="EMBL" id="MEQ2165400.1"/>
    </source>
</evidence>
<dbReference type="CDD" id="cd00063">
    <property type="entry name" value="FN3"/>
    <property type="match status" value="1"/>
</dbReference>
<keyword evidence="14" id="KW-0325">Glycoprotein</keyword>
<feature type="binding site" evidence="16">
    <location>
        <position position="339"/>
    </location>
    <ligand>
        <name>ATP</name>
        <dbReference type="ChEBI" id="CHEBI:30616"/>
    </ligand>
</feature>
<comment type="subcellular location">
    <subcellularLocation>
        <location evidence="1">Membrane</location>
        <topology evidence="1">Single-pass type I membrane protein</topology>
    </subcellularLocation>
</comment>
<keyword evidence="12" id="KW-0829">Tyrosine-protein kinase</keyword>
<evidence type="ECO:0000256" key="5">
    <source>
        <dbReference type="ARBA" id="ARBA00022692"/>
    </source>
</evidence>
<dbReference type="SUPFAM" id="SSF49265">
    <property type="entry name" value="Fibronectin type III"/>
    <property type="match status" value="3"/>
</dbReference>
<evidence type="ECO:0000256" key="3">
    <source>
        <dbReference type="ARBA" id="ARBA00022553"/>
    </source>
</evidence>
<keyword evidence="6" id="KW-0677">Repeat</keyword>
<name>A0ABV0N1X7_9TELE</name>
<dbReference type="SUPFAM" id="SSF56112">
    <property type="entry name" value="Protein kinase-like (PK-like)"/>
    <property type="match status" value="1"/>
</dbReference>
<dbReference type="Gene3D" id="2.60.40.10">
    <property type="entry name" value="Immunoglobulins"/>
    <property type="match status" value="2"/>
</dbReference>
<keyword evidence="3" id="KW-0597">Phosphoprotein</keyword>
<dbReference type="EMBL" id="JAHRIO010021262">
    <property type="protein sequence ID" value="MEQ2165400.1"/>
    <property type="molecule type" value="Genomic_DNA"/>
</dbReference>
<dbReference type="Proteomes" id="UP001476798">
    <property type="component" value="Unassembled WGS sequence"/>
</dbReference>
<evidence type="ECO:0000259" key="19">
    <source>
        <dbReference type="PROSITE" id="PS50853"/>
    </source>
</evidence>
<dbReference type="PROSITE" id="PS00109">
    <property type="entry name" value="PROTEIN_KINASE_TYR"/>
    <property type="match status" value="1"/>
</dbReference>
<dbReference type="InterPro" id="IPR008266">
    <property type="entry name" value="Tyr_kinase_AS"/>
</dbReference>
<comment type="caution">
    <text evidence="20">The sequence shown here is derived from an EMBL/GenBank/DDBJ whole genome shotgun (WGS) entry which is preliminary data.</text>
</comment>
<keyword evidence="10" id="KW-1133">Transmembrane helix</keyword>
<evidence type="ECO:0000256" key="13">
    <source>
        <dbReference type="ARBA" id="ARBA00023170"/>
    </source>
</evidence>
<comment type="catalytic activity">
    <reaction evidence="15">
        <text>L-tyrosyl-[protein] + ATP = O-phospho-L-tyrosyl-[protein] + ADP + H(+)</text>
        <dbReference type="Rhea" id="RHEA:10596"/>
        <dbReference type="Rhea" id="RHEA-COMP:10136"/>
        <dbReference type="Rhea" id="RHEA-COMP:20101"/>
        <dbReference type="ChEBI" id="CHEBI:15378"/>
        <dbReference type="ChEBI" id="CHEBI:30616"/>
        <dbReference type="ChEBI" id="CHEBI:46858"/>
        <dbReference type="ChEBI" id="CHEBI:61978"/>
        <dbReference type="ChEBI" id="CHEBI:456216"/>
        <dbReference type="EC" id="2.7.10.1"/>
    </reaction>
</comment>
<reference evidence="20 21" key="1">
    <citation type="submission" date="2021-06" db="EMBL/GenBank/DDBJ databases">
        <authorList>
            <person name="Palmer J.M."/>
        </authorList>
    </citation>
    <scope>NUCLEOTIDE SEQUENCE [LARGE SCALE GENOMIC DNA]</scope>
    <source>
        <strain evidence="20 21">GA_2019</strain>
        <tissue evidence="20">Muscle</tissue>
    </source>
</reference>
<dbReference type="PANTHER" id="PTHR24416:SF535">
    <property type="entry name" value="INSULIN RECEPTOR"/>
    <property type="match status" value="1"/>
</dbReference>
<feature type="non-terminal residue" evidence="20">
    <location>
        <position position="1"/>
    </location>
</feature>